<dbReference type="SUPFAM" id="SSF51182">
    <property type="entry name" value="RmlC-like cupins"/>
    <property type="match status" value="1"/>
</dbReference>
<dbReference type="Pfam" id="PF01381">
    <property type="entry name" value="HTH_3"/>
    <property type="match status" value="1"/>
</dbReference>
<dbReference type="GO" id="GO:0003700">
    <property type="term" value="F:DNA-binding transcription factor activity"/>
    <property type="evidence" value="ECO:0007669"/>
    <property type="project" value="TreeGrafter"/>
</dbReference>
<dbReference type="InterPro" id="IPR001387">
    <property type="entry name" value="Cro/C1-type_HTH"/>
</dbReference>
<evidence type="ECO:0000313" key="4">
    <source>
        <dbReference type="EMBL" id="MQT14438.1"/>
    </source>
</evidence>
<dbReference type="InterPro" id="IPR013096">
    <property type="entry name" value="Cupin_2"/>
</dbReference>
<dbReference type="AlphaFoldDB" id="A0A6A7Y8X7"/>
<dbReference type="GO" id="GO:0003677">
    <property type="term" value="F:DNA binding"/>
    <property type="evidence" value="ECO:0007669"/>
    <property type="project" value="UniProtKB-KW"/>
</dbReference>
<keyword evidence="1" id="KW-0238">DNA-binding</keyword>
<dbReference type="SUPFAM" id="SSF47413">
    <property type="entry name" value="lambda repressor-like DNA-binding domains"/>
    <property type="match status" value="1"/>
</dbReference>
<dbReference type="InterPro" id="IPR011051">
    <property type="entry name" value="RmlC_Cupin_sf"/>
</dbReference>
<dbReference type="GO" id="GO:0005829">
    <property type="term" value="C:cytosol"/>
    <property type="evidence" value="ECO:0007669"/>
    <property type="project" value="TreeGrafter"/>
</dbReference>
<evidence type="ECO:0000256" key="2">
    <source>
        <dbReference type="SAM" id="MobiDB-lite"/>
    </source>
</evidence>
<keyword evidence="5" id="KW-1185">Reference proteome</keyword>
<dbReference type="SMART" id="SM00530">
    <property type="entry name" value="HTH_XRE"/>
    <property type="match status" value="1"/>
</dbReference>
<sequence>MRNAPDDEAGGAGSGQSHGPEGDSVELRRSGHAPHHATVRDDESWEPAALADSGSADDPVASLGPQIRGLRRANGLTIADLAKRAQMSVGHLSQVERGLSTPTIRQLQDLATAMGVRIGWFFQEDAPLAVEDNVVVRADRRKAMHLEGLGVTDYLLVPHLEGRLELLLCVFEPGGGSGAEPYSHDGEECGVVIAGRLELWVNHRRYLLEEGDSFAFPSTQPHRYRNPGDSETRVIWAITPPTY</sequence>
<dbReference type="Gene3D" id="1.10.260.40">
    <property type="entry name" value="lambda repressor-like DNA-binding domains"/>
    <property type="match status" value="1"/>
</dbReference>
<name>A0A6A7Y8X7_9HYPH</name>
<feature type="domain" description="HTH cro/C1-type" evidence="3">
    <location>
        <begin position="67"/>
        <end position="121"/>
    </location>
</feature>
<dbReference type="Proteomes" id="UP000332515">
    <property type="component" value="Unassembled WGS sequence"/>
</dbReference>
<proteinExistence type="predicted"/>
<feature type="region of interest" description="Disordered" evidence="2">
    <location>
        <begin position="1"/>
        <end position="64"/>
    </location>
</feature>
<dbReference type="InterPro" id="IPR014710">
    <property type="entry name" value="RmlC-like_jellyroll"/>
</dbReference>
<organism evidence="4 5">
    <name type="scientific">Segnochrobactrum spirostomi</name>
    <dbReference type="NCBI Taxonomy" id="2608987"/>
    <lineage>
        <taxon>Bacteria</taxon>
        <taxon>Pseudomonadati</taxon>
        <taxon>Pseudomonadota</taxon>
        <taxon>Alphaproteobacteria</taxon>
        <taxon>Hyphomicrobiales</taxon>
        <taxon>Segnochrobactraceae</taxon>
        <taxon>Segnochrobactrum</taxon>
    </lineage>
</organism>
<dbReference type="CDD" id="cd02209">
    <property type="entry name" value="cupin_XRE_C"/>
    <property type="match status" value="1"/>
</dbReference>
<dbReference type="Gene3D" id="2.60.120.10">
    <property type="entry name" value="Jelly Rolls"/>
    <property type="match status" value="1"/>
</dbReference>
<comment type="caution">
    <text evidence="4">The sequence shown here is derived from an EMBL/GenBank/DDBJ whole genome shotgun (WGS) entry which is preliminary data.</text>
</comment>
<evidence type="ECO:0000256" key="1">
    <source>
        <dbReference type="ARBA" id="ARBA00023125"/>
    </source>
</evidence>
<dbReference type="CDD" id="cd00093">
    <property type="entry name" value="HTH_XRE"/>
    <property type="match status" value="1"/>
</dbReference>
<dbReference type="InterPro" id="IPR050807">
    <property type="entry name" value="TransReg_Diox_bact_type"/>
</dbReference>
<dbReference type="PROSITE" id="PS50943">
    <property type="entry name" value="HTH_CROC1"/>
    <property type="match status" value="1"/>
</dbReference>
<reference evidence="4 5" key="1">
    <citation type="submission" date="2019-09" db="EMBL/GenBank/DDBJ databases">
        <title>Segnochrobactrum spirostomi gen. nov., sp. nov., isolated from the ciliate Spirostomum cf. yagiui and description of a novel family, Segnochrobactraceae fam. nov. within the order Rhizobiales of the class Alphaproteobacteria.</title>
        <authorList>
            <person name="Akter S."/>
            <person name="Shazib S.U.A."/>
            <person name="Shin M.K."/>
        </authorList>
    </citation>
    <scope>NUCLEOTIDE SEQUENCE [LARGE SCALE GENOMIC DNA]</scope>
    <source>
        <strain evidence="4 5">Sp-1</strain>
    </source>
</reference>
<dbReference type="InterPro" id="IPR010982">
    <property type="entry name" value="Lambda_DNA-bd_dom_sf"/>
</dbReference>
<protein>
    <submittedName>
        <fullName evidence="4">Cupin domain-containing protein</fullName>
    </submittedName>
</protein>
<evidence type="ECO:0000313" key="5">
    <source>
        <dbReference type="Proteomes" id="UP000332515"/>
    </source>
</evidence>
<dbReference type="EMBL" id="VWNA01000001">
    <property type="protein sequence ID" value="MQT14438.1"/>
    <property type="molecule type" value="Genomic_DNA"/>
</dbReference>
<gene>
    <name evidence="4" type="ORF">F0357_17630</name>
</gene>
<dbReference type="PANTHER" id="PTHR46797">
    <property type="entry name" value="HTH-TYPE TRANSCRIPTIONAL REGULATOR"/>
    <property type="match status" value="1"/>
</dbReference>
<dbReference type="Pfam" id="PF07883">
    <property type="entry name" value="Cupin_2"/>
    <property type="match status" value="1"/>
</dbReference>
<dbReference type="PANTHER" id="PTHR46797:SF2">
    <property type="entry name" value="TRANSCRIPTIONAL REGULATOR"/>
    <property type="match status" value="1"/>
</dbReference>
<accession>A0A6A7Y8X7</accession>
<evidence type="ECO:0000259" key="3">
    <source>
        <dbReference type="PROSITE" id="PS50943"/>
    </source>
</evidence>